<keyword evidence="5" id="KW-1185">Reference proteome</keyword>
<keyword evidence="1" id="KW-0540">Nuclease</keyword>
<dbReference type="InterPro" id="IPR013520">
    <property type="entry name" value="Ribonucl_H"/>
</dbReference>
<organism evidence="5 6">
    <name type="scientific">Crassostrea virginica</name>
    <name type="common">Eastern oyster</name>
    <dbReference type="NCBI Taxonomy" id="6565"/>
    <lineage>
        <taxon>Eukaryota</taxon>
        <taxon>Metazoa</taxon>
        <taxon>Spiralia</taxon>
        <taxon>Lophotrochozoa</taxon>
        <taxon>Mollusca</taxon>
        <taxon>Bivalvia</taxon>
        <taxon>Autobranchia</taxon>
        <taxon>Pteriomorphia</taxon>
        <taxon>Ostreida</taxon>
        <taxon>Ostreoidea</taxon>
        <taxon>Ostreidae</taxon>
        <taxon>Crassostrea</taxon>
    </lineage>
</organism>
<keyword evidence="2" id="KW-0378">Hydrolase</keyword>
<evidence type="ECO:0000256" key="3">
    <source>
        <dbReference type="ARBA" id="ARBA00022839"/>
    </source>
</evidence>
<evidence type="ECO:0000313" key="5">
    <source>
        <dbReference type="Proteomes" id="UP000694844"/>
    </source>
</evidence>
<dbReference type="KEGG" id="cvn:111127496"/>
<sequence length="321" mass="36078">MREGLSYETAVDVAGYSAESTEEIPSPMQPLVQRALPQQLYTRVYFDLETTGFGLADITQIAAVHDTEEFSIHVEPKAPINVSATKVTGITYDGTTMFKNGKPVSCYPLEHALSQFQIFLHKFNNPILFAHNCEKFDSVILCRAMQSVPNLKLEESFCGFCDTLHLLKTIVPHQQSYSQEALVDKILNEKYAAHDALEDSRYLQKLVNSLENDVDPHYLSCTFNVQYVFHVLGQKTQSQENLMSLQPLVRGKCISENMAKKIANSGLCLHHLRLAFDRGGHDGIKNLFSEKSNGKARVTNRSKIISSVSQYIEGYHRIPSS</sequence>
<evidence type="ECO:0000256" key="1">
    <source>
        <dbReference type="ARBA" id="ARBA00022722"/>
    </source>
</evidence>
<protein>
    <submittedName>
        <fullName evidence="6">Uncharacterized protein LOC111127496</fullName>
    </submittedName>
</protein>
<dbReference type="Gene3D" id="3.30.420.10">
    <property type="entry name" value="Ribonuclease H-like superfamily/Ribonuclease H"/>
    <property type="match status" value="1"/>
</dbReference>
<dbReference type="Proteomes" id="UP000694844">
    <property type="component" value="Chromosome 1"/>
</dbReference>
<dbReference type="InterPro" id="IPR036397">
    <property type="entry name" value="RNaseH_sf"/>
</dbReference>
<evidence type="ECO:0000313" key="6">
    <source>
        <dbReference type="RefSeq" id="XP_022328444.1"/>
    </source>
</evidence>
<dbReference type="AlphaFoldDB" id="A0A8B8DLH9"/>
<dbReference type="GO" id="GO:0003676">
    <property type="term" value="F:nucleic acid binding"/>
    <property type="evidence" value="ECO:0007669"/>
    <property type="project" value="InterPro"/>
</dbReference>
<dbReference type="SMART" id="SM00479">
    <property type="entry name" value="EXOIII"/>
    <property type="match status" value="1"/>
</dbReference>
<reference evidence="5" key="1">
    <citation type="submission" date="2024-06" db="UniProtKB">
        <authorList>
            <consortium name="RefSeq"/>
        </authorList>
    </citation>
    <scope>NUCLEOTIDE SEQUENCE [LARGE SCALE GENOMIC DNA]</scope>
</reference>
<proteinExistence type="predicted"/>
<keyword evidence="3" id="KW-0269">Exonuclease</keyword>
<dbReference type="OrthoDB" id="6105396at2759"/>
<dbReference type="GO" id="GO:0008408">
    <property type="term" value="F:3'-5' exonuclease activity"/>
    <property type="evidence" value="ECO:0007669"/>
    <property type="project" value="TreeGrafter"/>
</dbReference>
<reference evidence="6" key="2">
    <citation type="submission" date="2025-08" db="UniProtKB">
        <authorList>
            <consortium name="RefSeq"/>
        </authorList>
    </citation>
    <scope>IDENTIFICATION</scope>
    <source>
        <tissue evidence="6">Whole sample</tissue>
    </source>
</reference>
<dbReference type="PANTHER" id="PTHR30231:SF4">
    <property type="entry name" value="PROTEIN NEN2"/>
    <property type="match status" value="1"/>
</dbReference>
<dbReference type="InterPro" id="IPR057617">
    <property type="entry name" value="PML_C"/>
</dbReference>
<accession>A0A8B8DLH9</accession>
<evidence type="ECO:0000256" key="2">
    <source>
        <dbReference type="ARBA" id="ARBA00022801"/>
    </source>
</evidence>
<evidence type="ECO:0000259" key="4">
    <source>
        <dbReference type="SMART" id="SM00479"/>
    </source>
</evidence>
<dbReference type="SUPFAM" id="SSF53098">
    <property type="entry name" value="Ribonuclease H-like"/>
    <property type="match status" value="1"/>
</dbReference>
<dbReference type="InterPro" id="IPR012337">
    <property type="entry name" value="RNaseH-like_sf"/>
</dbReference>
<dbReference type="RefSeq" id="XP_022328444.1">
    <property type="nucleotide sequence ID" value="XM_022472736.1"/>
</dbReference>
<dbReference type="GeneID" id="111127496"/>
<dbReference type="Pfam" id="PF25244">
    <property type="entry name" value="PML_C"/>
    <property type="match status" value="1"/>
</dbReference>
<dbReference type="Pfam" id="PF00929">
    <property type="entry name" value="RNase_T"/>
    <property type="match status" value="1"/>
</dbReference>
<name>A0A8B8DLH9_CRAVI</name>
<feature type="domain" description="Exonuclease" evidence="4">
    <location>
        <begin position="42"/>
        <end position="216"/>
    </location>
</feature>
<dbReference type="PANTHER" id="PTHR30231">
    <property type="entry name" value="DNA POLYMERASE III SUBUNIT EPSILON"/>
    <property type="match status" value="1"/>
</dbReference>
<dbReference type="CDD" id="cd06127">
    <property type="entry name" value="DEDDh"/>
    <property type="match status" value="1"/>
</dbReference>
<gene>
    <name evidence="6" type="primary">LOC111127496</name>
</gene>